<dbReference type="Pfam" id="PF01336">
    <property type="entry name" value="tRNA_anti-codon"/>
    <property type="match status" value="1"/>
</dbReference>
<sequence>MREIANAHRYSFPCVDSCGIVICRQRPHTANGVVFLTVEDETGTVNVICWESVVEQFRKEIYGASLLGVYGQWQSQSNVKNLIAMRLVDLSHLLGELDTKSRDFC</sequence>
<evidence type="ECO:0000259" key="1">
    <source>
        <dbReference type="Pfam" id="PF01336"/>
    </source>
</evidence>
<dbReference type="EMBL" id="JACOFX010000021">
    <property type="protein sequence ID" value="MBC3910944.1"/>
    <property type="molecule type" value="Genomic_DNA"/>
</dbReference>
<protein>
    <recommendedName>
        <fullName evidence="1">OB domain-containing protein</fullName>
    </recommendedName>
</protein>
<feature type="domain" description="OB" evidence="1">
    <location>
        <begin position="25"/>
        <end position="84"/>
    </location>
</feature>
<gene>
    <name evidence="2" type="ORF">H8L47_25560</name>
</gene>
<organism evidence="2 3">
    <name type="scientific">Undibacterium umbellatum</name>
    <dbReference type="NCBI Taxonomy" id="2762300"/>
    <lineage>
        <taxon>Bacteria</taxon>
        <taxon>Pseudomonadati</taxon>
        <taxon>Pseudomonadota</taxon>
        <taxon>Betaproteobacteria</taxon>
        <taxon>Burkholderiales</taxon>
        <taxon>Oxalobacteraceae</taxon>
        <taxon>Undibacterium</taxon>
    </lineage>
</organism>
<proteinExistence type="predicted"/>
<accession>A0ABR6ZGZ6</accession>
<evidence type="ECO:0000313" key="3">
    <source>
        <dbReference type="Proteomes" id="UP000646911"/>
    </source>
</evidence>
<evidence type="ECO:0000313" key="2">
    <source>
        <dbReference type="EMBL" id="MBC3910944.1"/>
    </source>
</evidence>
<dbReference type="InterPro" id="IPR004365">
    <property type="entry name" value="NA-bd_OB_tRNA"/>
</dbReference>
<dbReference type="CDD" id="cd04485">
    <property type="entry name" value="DnaE_OBF"/>
    <property type="match status" value="1"/>
</dbReference>
<comment type="caution">
    <text evidence="2">The sequence shown here is derived from an EMBL/GenBank/DDBJ whole genome shotgun (WGS) entry which is preliminary data.</text>
</comment>
<dbReference type="Proteomes" id="UP000646911">
    <property type="component" value="Unassembled WGS sequence"/>
</dbReference>
<reference evidence="2 3" key="1">
    <citation type="submission" date="2020-08" db="EMBL/GenBank/DDBJ databases">
        <title>Novel species isolated from subtropical streams in China.</title>
        <authorList>
            <person name="Lu H."/>
        </authorList>
    </citation>
    <scope>NUCLEOTIDE SEQUENCE [LARGE SCALE GENOMIC DNA]</scope>
    <source>
        <strain evidence="2 3">NL8W</strain>
    </source>
</reference>
<name>A0ABR6ZGZ6_9BURK</name>
<keyword evidence="3" id="KW-1185">Reference proteome</keyword>